<evidence type="ECO:0000313" key="1">
    <source>
        <dbReference type="EMBL" id="HAS8541227.1"/>
    </source>
</evidence>
<sequence>MKEYECKPHKKFNAQSQVPTNVPIPDGATHVAPIYCSPFLKQVDGKWLRHIESHWVPVEVIESDIAELTSFVIPKSAPRVMTPEGAGTVVGLEGVGHAVVLDEPGNTTFSPRCYTASSLKPLTEHVKISEFEEALLYAPETSKILTTWLKESKLIEHEIALRDTKFLLETAKAMICKTNLPERPIDLSIWVYNILFNLQSNVDKQIDSIKTLEACVRFRKQL</sequence>
<dbReference type="AlphaFoldDB" id="A0A8H9N1P5"/>
<protein>
    <submittedName>
        <fullName evidence="1">Uncharacterized protein</fullName>
    </submittedName>
</protein>
<gene>
    <name evidence="1" type="ORF">I7730_15705</name>
</gene>
<accession>A0A8H9N1P5</accession>
<reference evidence="1" key="1">
    <citation type="journal article" date="2018" name="Genome Biol.">
        <title>SKESA: strategic k-mer extension for scrupulous assemblies.</title>
        <authorList>
            <person name="Souvorov A."/>
            <person name="Agarwala R."/>
            <person name="Lipman D.J."/>
        </authorList>
    </citation>
    <scope>NUCLEOTIDE SEQUENCE</scope>
    <source>
        <strain evidence="1">BCW_3452</strain>
    </source>
</reference>
<organism evidence="1">
    <name type="scientific">Vibrio vulnificus</name>
    <dbReference type="NCBI Taxonomy" id="672"/>
    <lineage>
        <taxon>Bacteria</taxon>
        <taxon>Pseudomonadati</taxon>
        <taxon>Pseudomonadota</taxon>
        <taxon>Gammaproteobacteria</taxon>
        <taxon>Vibrionales</taxon>
        <taxon>Vibrionaceae</taxon>
        <taxon>Vibrio</taxon>
    </lineage>
</organism>
<dbReference type="Proteomes" id="UP000863257">
    <property type="component" value="Unassembled WGS sequence"/>
</dbReference>
<reference evidence="1" key="2">
    <citation type="submission" date="2019-01" db="EMBL/GenBank/DDBJ databases">
        <authorList>
            <consortium name="NCBI Pathogen Detection Project"/>
        </authorList>
    </citation>
    <scope>NUCLEOTIDE SEQUENCE</scope>
    <source>
        <strain evidence="1">BCW_3452</strain>
    </source>
</reference>
<dbReference type="EMBL" id="DACRBY010000020">
    <property type="protein sequence ID" value="HAS8541227.1"/>
    <property type="molecule type" value="Genomic_DNA"/>
</dbReference>
<name>A0A8H9N1P5_VIBVL</name>
<proteinExistence type="predicted"/>
<comment type="caution">
    <text evidence="1">The sequence shown here is derived from an EMBL/GenBank/DDBJ whole genome shotgun (WGS) entry which is preliminary data.</text>
</comment>